<name>A0ABN9MMK7_9NEOB</name>
<feature type="domain" description="EF-hand" evidence="6">
    <location>
        <begin position="76"/>
        <end position="111"/>
    </location>
</feature>
<comment type="similarity">
    <text evidence="1 5">Belongs to the parvalbumin family.</text>
</comment>
<organism evidence="7 8">
    <name type="scientific">Ranitomeya imitator</name>
    <name type="common">mimic poison frog</name>
    <dbReference type="NCBI Taxonomy" id="111125"/>
    <lineage>
        <taxon>Eukaryota</taxon>
        <taxon>Metazoa</taxon>
        <taxon>Chordata</taxon>
        <taxon>Craniata</taxon>
        <taxon>Vertebrata</taxon>
        <taxon>Euteleostomi</taxon>
        <taxon>Amphibia</taxon>
        <taxon>Batrachia</taxon>
        <taxon>Anura</taxon>
        <taxon>Neobatrachia</taxon>
        <taxon>Hyloidea</taxon>
        <taxon>Dendrobatidae</taxon>
        <taxon>Dendrobatinae</taxon>
        <taxon>Ranitomeya</taxon>
    </lineage>
</organism>
<dbReference type="Proteomes" id="UP001176940">
    <property type="component" value="Unassembled WGS sequence"/>
</dbReference>
<reference evidence="7" key="1">
    <citation type="submission" date="2023-07" db="EMBL/GenBank/DDBJ databases">
        <authorList>
            <person name="Stuckert A."/>
        </authorList>
    </citation>
    <scope>NUCLEOTIDE SEQUENCE</scope>
</reference>
<sequence length="111" mass="12098">MCSILSDSDIKAALNECKEPGTFKATKFFQTSKISDLTPPQVREVFDLLDTNGDGSLDGADVGDFLQKFQPSARPLTEEEICNFFAEGDPDNDGKIGVCEFQDLVVKSATK</sequence>
<comment type="function">
    <text evidence="5">In muscle, parvalbumin is thought to be involved in relaxation after contraction. It binds two calcium ions.</text>
</comment>
<comment type="caution">
    <text evidence="7">The sequence shown here is derived from an EMBL/GenBank/DDBJ whole genome shotgun (WGS) entry which is preliminary data.</text>
</comment>
<dbReference type="InterPro" id="IPR011992">
    <property type="entry name" value="EF-hand-dom_pair"/>
</dbReference>
<dbReference type="SUPFAM" id="SSF47473">
    <property type="entry name" value="EF-hand"/>
    <property type="match status" value="1"/>
</dbReference>
<keyword evidence="3" id="KW-0677">Repeat</keyword>
<dbReference type="PROSITE" id="PS00018">
    <property type="entry name" value="EF_HAND_1"/>
    <property type="match status" value="2"/>
</dbReference>
<dbReference type="InterPro" id="IPR002048">
    <property type="entry name" value="EF_hand_dom"/>
</dbReference>
<dbReference type="PANTHER" id="PTHR11653:SF4">
    <property type="entry name" value="ONCOMODULIN-2-RELATED"/>
    <property type="match status" value="1"/>
</dbReference>
<evidence type="ECO:0000256" key="1">
    <source>
        <dbReference type="ARBA" id="ARBA00009753"/>
    </source>
</evidence>
<evidence type="ECO:0000256" key="3">
    <source>
        <dbReference type="ARBA" id="ARBA00022737"/>
    </source>
</evidence>
<evidence type="ECO:0000313" key="8">
    <source>
        <dbReference type="Proteomes" id="UP001176940"/>
    </source>
</evidence>
<keyword evidence="8" id="KW-1185">Reference proteome</keyword>
<evidence type="ECO:0000256" key="5">
    <source>
        <dbReference type="RuleBase" id="RU368048"/>
    </source>
</evidence>
<keyword evidence="4 5" id="KW-0106">Calcium</keyword>
<dbReference type="Gene3D" id="1.10.238.10">
    <property type="entry name" value="EF-hand"/>
    <property type="match status" value="1"/>
</dbReference>
<dbReference type="PROSITE" id="PS50222">
    <property type="entry name" value="EF_HAND_2"/>
    <property type="match status" value="2"/>
</dbReference>
<proteinExistence type="inferred from homology"/>
<gene>
    <name evidence="7" type="ORF">RIMI_LOCUS22679922</name>
</gene>
<feature type="domain" description="EF-hand" evidence="6">
    <location>
        <begin position="37"/>
        <end position="72"/>
    </location>
</feature>
<dbReference type="SMART" id="SM00054">
    <property type="entry name" value="EFh"/>
    <property type="match status" value="2"/>
</dbReference>
<dbReference type="Pfam" id="PF13499">
    <property type="entry name" value="EF-hand_7"/>
    <property type="match status" value="1"/>
</dbReference>
<dbReference type="PRINTS" id="PR01697">
    <property type="entry name" value="PARVALBUMIN"/>
</dbReference>
<accession>A0ABN9MMK7</accession>
<dbReference type="InterPro" id="IPR008080">
    <property type="entry name" value="Parvalbumin"/>
</dbReference>
<evidence type="ECO:0000256" key="4">
    <source>
        <dbReference type="ARBA" id="ARBA00022837"/>
    </source>
</evidence>
<evidence type="ECO:0000259" key="6">
    <source>
        <dbReference type="PROSITE" id="PS50222"/>
    </source>
</evidence>
<keyword evidence="2 5" id="KW-0479">Metal-binding</keyword>
<protein>
    <recommendedName>
        <fullName evidence="5">Parvalbumin</fullName>
    </recommendedName>
</protein>
<dbReference type="PANTHER" id="PTHR11653">
    <property type="entry name" value="PARVALBUMIN ALPHA"/>
    <property type="match status" value="1"/>
</dbReference>
<dbReference type="InterPro" id="IPR018247">
    <property type="entry name" value="EF_Hand_1_Ca_BS"/>
</dbReference>
<dbReference type="EMBL" id="CAUEEQ010078791">
    <property type="protein sequence ID" value="CAJ0967995.1"/>
    <property type="molecule type" value="Genomic_DNA"/>
</dbReference>
<evidence type="ECO:0000313" key="7">
    <source>
        <dbReference type="EMBL" id="CAJ0967995.1"/>
    </source>
</evidence>
<evidence type="ECO:0000256" key="2">
    <source>
        <dbReference type="ARBA" id="ARBA00022723"/>
    </source>
</evidence>